<proteinExistence type="predicted"/>
<accession>A0ABM2BF02</accession>
<protein>
    <submittedName>
        <fullName evidence="1">Uncharacterized protein</fullName>
    </submittedName>
</protein>
<reference evidence="1" key="1">
    <citation type="submission" date="2025-05" db="UniProtKB">
        <authorList>
            <consortium name="EnsemblMetazoa"/>
        </authorList>
    </citation>
    <scope>IDENTIFICATION</scope>
    <source>
        <strain evidence="1">Ngousso</strain>
    </source>
</reference>
<evidence type="ECO:0000313" key="2">
    <source>
        <dbReference type="Proteomes" id="UP001105220"/>
    </source>
</evidence>
<sequence>MVDRSRCVCAWCGFCQTVFRSQQSGESILKPFPAQQGQRFPSLCVC</sequence>
<evidence type="ECO:0000313" key="1">
    <source>
        <dbReference type="EnsemblMetazoa" id="ACON030778.P250"/>
    </source>
</evidence>
<dbReference type="EnsemblMetazoa" id="ACON030778.R250">
    <property type="protein sequence ID" value="ACON030778.P250"/>
    <property type="gene ID" value="ACON030778"/>
</dbReference>
<keyword evidence="2" id="KW-1185">Reference proteome</keyword>
<name>A0ABM2BF02_ANOCL</name>
<dbReference type="Proteomes" id="UP001105220">
    <property type="component" value="Unplaced"/>
</dbReference>
<organism evidence="1 2">
    <name type="scientific">Anopheles coluzzii</name>
    <name type="common">African malaria mosquito</name>
    <dbReference type="NCBI Taxonomy" id="1518534"/>
    <lineage>
        <taxon>Eukaryota</taxon>
        <taxon>Metazoa</taxon>
        <taxon>Ecdysozoa</taxon>
        <taxon>Arthropoda</taxon>
        <taxon>Hexapoda</taxon>
        <taxon>Insecta</taxon>
        <taxon>Pterygota</taxon>
        <taxon>Neoptera</taxon>
        <taxon>Endopterygota</taxon>
        <taxon>Diptera</taxon>
        <taxon>Nematocera</taxon>
        <taxon>Culicoidea</taxon>
        <taxon>Culicidae</taxon>
        <taxon>Anophelinae</taxon>
        <taxon>Anopheles</taxon>
    </lineage>
</organism>